<evidence type="ECO:0000256" key="1">
    <source>
        <dbReference type="ARBA" id="ARBA00004429"/>
    </source>
</evidence>
<dbReference type="PIRSF" id="PIRSF006066">
    <property type="entry name" value="HI0050"/>
    <property type="match status" value="1"/>
</dbReference>
<feature type="transmembrane region" description="Helical" evidence="8">
    <location>
        <begin position="298"/>
        <end position="314"/>
    </location>
</feature>
<dbReference type="Proteomes" id="UP001161388">
    <property type="component" value="Unassembled WGS sequence"/>
</dbReference>
<feature type="transmembrane region" description="Helical" evidence="8">
    <location>
        <begin position="76"/>
        <end position="95"/>
    </location>
</feature>
<feature type="transmembrane region" description="Helical" evidence="8">
    <location>
        <begin position="454"/>
        <end position="478"/>
    </location>
</feature>
<feature type="domain" description="TRAP C4-dicarboxylate transport system permease DctM subunit" evidence="9">
    <location>
        <begin position="7"/>
        <end position="474"/>
    </location>
</feature>
<keyword evidence="3 7" id="KW-0997">Cell inner membrane</keyword>
<evidence type="ECO:0000256" key="2">
    <source>
        <dbReference type="ARBA" id="ARBA00022475"/>
    </source>
</evidence>
<keyword evidence="7" id="KW-0813">Transport</keyword>
<reference evidence="10" key="2">
    <citation type="submission" date="2023-01" db="EMBL/GenBank/DDBJ databases">
        <title>Draft genome sequence of Sulfitobacter pacificus strain NBRC 109915.</title>
        <authorList>
            <person name="Sun Q."/>
            <person name="Mori K."/>
        </authorList>
    </citation>
    <scope>NUCLEOTIDE SEQUENCE</scope>
    <source>
        <strain evidence="10">NBRC 109915</strain>
    </source>
</reference>
<keyword evidence="6 8" id="KW-0472">Membrane</keyword>
<proteinExistence type="predicted"/>
<comment type="caution">
    <text evidence="10">The sequence shown here is derived from an EMBL/GenBank/DDBJ whole genome shotgun (WGS) entry which is preliminary data.</text>
</comment>
<comment type="function">
    <text evidence="7">Part of the tripartite ATP-independent periplasmic (TRAP) transport system.</text>
</comment>
<gene>
    <name evidence="10" type="ORF">GCM10007927_32530</name>
</gene>
<comment type="subcellular location">
    <subcellularLocation>
        <location evidence="1 7">Cell inner membrane</location>
        <topology evidence="1 7">Multi-pass membrane protein</topology>
    </subcellularLocation>
</comment>
<dbReference type="InterPro" id="IPR010656">
    <property type="entry name" value="DctM"/>
</dbReference>
<feature type="transmembrane region" description="Helical" evidence="8">
    <location>
        <begin position="134"/>
        <end position="157"/>
    </location>
</feature>
<protein>
    <submittedName>
        <fullName evidence="10">Membrane protein</fullName>
    </submittedName>
</protein>
<name>A0ABQ5VMQ2_9RHOB</name>
<evidence type="ECO:0000313" key="11">
    <source>
        <dbReference type="Proteomes" id="UP001161388"/>
    </source>
</evidence>
<evidence type="ECO:0000259" key="9">
    <source>
        <dbReference type="Pfam" id="PF06808"/>
    </source>
</evidence>
<keyword evidence="4 8" id="KW-0812">Transmembrane</keyword>
<evidence type="ECO:0000256" key="5">
    <source>
        <dbReference type="ARBA" id="ARBA00022989"/>
    </source>
</evidence>
<evidence type="ECO:0000256" key="7">
    <source>
        <dbReference type="RuleBase" id="RU369079"/>
    </source>
</evidence>
<evidence type="ECO:0000256" key="6">
    <source>
        <dbReference type="ARBA" id="ARBA00023136"/>
    </source>
</evidence>
<feature type="transmembrane region" description="Helical" evidence="8">
    <location>
        <begin position="169"/>
        <end position="192"/>
    </location>
</feature>
<keyword evidence="11" id="KW-1185">Reference proteome</keyword>
<dbReference type="RefSeq" id="WP_284374869.1">
    <property type="nucleotide sequence ID" value="NZ_BSNL01000001.1"/>
</dbReference>
<keyword evidence="2" id="KW-1003">Cell membrane</keyword>
<feature type="transmembrane region" description="Helical" evidence="8">
    <location>
        <begin position="271"/>
        <end position="292"/>
    </location>
</feature>
<dbReference type="PANTHER" id="PTHR33362:SF2">
    <property type="entry name" value="TRAP TRANSPORTER LARGE PERMEASE PROTEIN"/>
    <property type="match status" value="1"/>
</dbReference>
<reference evidence="10" key="1">
    <citation type="journal article" date="2014" name="Int. J. Syst. Evol. Microbiol.">
        <title>Complete genome of a new Firmicutes species belonging to the dominant human colonic microbiota ('Ruminococcus bicirculans') reveals two chromosomes and a selective capacity to utilize plant glucans.</title>
        <authorList>
            <consortium name="NISC Comparative Sequencing Program"/>
            <person name="Wegmann U."/>
            <person name="Louis P."/>
            <person name="Goesmann A."/>
            <person name="Henrissat B."/>
            <person name="Duncan S.H."/>
            <person name="Flint H.J."/>
        </authorList>
    </citation>
    <scope>NUCLEOTIDE SEQUENCE</scope>
    <source>
        <strain evidence="10">NBRC 109915</strain>
    </source>
</reference>
<sequence length="479" mass="51010">MSSTAAIVFVALLLLATPVAHALLIASGIAMISDDPIFLFEAILNVYKPTASFPMLAIPFFILAGDLMMSGRFGEYLVTFSKILVGWMKGGLAQVSVVGSLFFGGVSGSAVADASAMGNALIPVQKKQGYPEGFSAAVNASSSTISVLIPPSIPLILYGLVTETSIPKLFLAGFVPGIMLTVMIFVVCFAIARIRDLPRSPVEEHNRIVGSEFFDKRDLLMIVVATGALIALTVNGILSAGLAFLLGITIAAIHTTFVSRRFSWRKVPTDLYRAIPALLMPVMVVVLARGGVVTPTEISVIAVAYALIVGLLIYRDLTPATILRCVLTTGMMTGVIMLVIMGSSTLQWILSFESVPENLAEFMLETLKSPWAVILGMNLLMILIGTFLDLPAAVLLLAPIFIGVAAKIGMEPIQLGVMMVVNLAIGLYTPPVGTTLFVSVAIERVPMGKVVMQLLPFYLVAILVLMLVSFVPGLTTIFL</sequence>
<evidence type="ECO:0000256" key="3">
    <source>
        <dbReference type="ARBA" id="ARBA00022519"/>
    </source>
</evidence>
<feature type="transmembrane region" description="Helical" evidence="8">
    <location>
        <begin position="219"/>
        <end position="237"/>
    </location>
</feature>
<evidence type="ECO:0000313" key="10">
    <source>
        <dbReference type="EMBL" id="GLQ28450.1"/>
    </source>
</evidence>
<feature type="transmembrane region" description="Helical" evidence="8">
    <location>
        <begin position="46"/>
        <end position="64"/>
    </location>
</feature>
<dbReference type="EMBL" id="BSNL01000001">
    <property type="protein sequence ID" value="GLQ28450.1"/>
    <property type="molecule type" value="Genomic_DNA"/>
</dbReference>
<feature type="transmembrane region" description="Helical" evidence="8">
    <location>
        <begin position="370"/>
        <end position="403"/>
    </location>
</feature>
<dbReference type="PANTHER" id="PTHR33362">
    <property type="entry name" value="SIALIC ACID TRAP TRANSPORTER PERMEASE PROTEIN SIAT-RELATED"/>
    <property type="match status" value="1"/>
</dbReference>
<feature type="transmembrane region" description="Helical" evidence="8">
    <location>
        <begin position="415"/>
        <end position="442"/>
    </location>
</feature>
<accession>A0ABQ5VMQ2</accession>
<keyword evidence="5 8" id="KW-1133">Transmembrane helix</keyword>
<organism evidence="10 11">
    <name type="scientific">Sulfitobacter pacificus</name>
    <dbReference type="NCBI Taxonomy" id="1499314"/>
    <lineage>
        <taxon>Bacteria</taxon>
        <taxon>Pseudomonadati</taxon>
        <taxon>Pseudomonadota</taxon>
        <taxon>Alphaproteobacteria</taxon>
        <taxon>Rhodobacterales</taxon>
        <taxon>Roseobacteraceae</taxon>
        <taxon>Sulfitobacter</taxon>
    </lineage>
</organism>
<dbReference type="Pfam" id="PF06808">
    <property type="entry name" value="DctM"/>
    <property type="match status" value="1"/>
</dbReference>
<evidence type="ECO:0000256" key="8">
    <source>
        <dbReference type="SAM" id="Phobius"/>
    </source>
</evidence>
<dbReference type="InterPro" id="IPR004681">
    <property type="entry name" value="TRAP_DctM"/>
</dbReference>
<evidence type="ECO:0000256" key="4">
    <source>
        <dbReference type="ARBA" id="ARBA00022692"/>
    </source>
</evidence>
<feature type="transmembrane region" description="Helical" evidence="8">
    <location>
        <begin position="326"/>
        <end position="350"/>
    </location>
</feature>